<dbReference type="InterPro" id="IPR036770">
    <property type="entry name" value="Ankyrin_rpt-contain_sf"/>
</dbReference>
<dbReference type="CDD" id="cd03587">
    <property type="entry name" value="SOCS"/>
    <property type="match status" value="1"/>
</dbReference>
<dbReference type="OrthoDB" id="6080827at2759"/>
<dbReference type="Pfam" id="PF00023">
    <property type="entry name" value="Ank"/>
    <property type="match status" value="1"/>
</dbReference>
<dbReference type="AlphaFoldDB" id="A0A8B7ZDT7"/>
<keyword evidence="2" id="KW-1185">Reference proteome</keyword>
<dbReference type="RefSeq" id="XP_022103824.1">
    <property type="nucleotide sequence ID" value="XM_022248132.1"/>
</dbReference>
<sequence>MENPEENIIELGNKTNDLYNEFVRGIKEHQVSSFLEAHRMQMYKTWLDGEGGVTHNISASEALSMAIGHNHIQYIEYLLQEYPVQSMKTGGYSCSHLARAVESDLPGVVRRLLQHTLMLPSSEGHRSKLYHYGYRFRKTIRSAPGVKLTPDQFKSKKTKKVAMISYLNKASGCMMSGPSKTAVHLASELGRAACLKELLHHGAVPTPIDNAGLTPLDYALRKLCSRDTRRSATNPAVAAQGLKELLPYLPVVQAAPETVELVKETLKQAGASPEQKAILPWVLREISTPRSLQQICRHSIRSEISRARVQPVLTGVFQLPLPKLVKHYLFAQVSSQNVK</sequence>
<dbReference type="InterPro" id="IPR001496">
    <property type="entry name" value="SOCS_box"/>
</dbReference>
<evidence type="ECO:0000313" key="4">
    <source>
        <dbReference type="RefSeq" id="XP_022103824.1"/>
    </source>
</evidence>
<dbReference type="SUPFAM" id="SSF158235">
    <property type="entry name" value="SOCS box-like"/>
    <property type="match status" value="1"/>
</dbReference>
<dbReference type="SMART" id="SM00969">
    <property type="entry name" value="SOCS_box"/>
    <property type="match status" value="1"/>
</dbReference>
<dbReference type="SUPFAM" id="SSF48403">
    <property type="entry name" value="Ankyrin repeat"/>
    <property type="match status" value="1"/>
</dbReference>
<dbReference type="Gene3D" id="1.25.40.20">
    <property type="entry name" value="Ankyrin repeat-containing domain"/>
    <property type="match status" value="1"/>
</dbReference>
<name>A0A8B7ZDT7_ACAPL</name>
<evidence type="ECO:0000313" key="2">
    <source>
        <dbReference type="Proteomes" id="UP000694845"/>
    </source>
</evidence>
<gene>
    <name evidence="3 4" type="primary">LOC110986342</name>
</gene>
<evidence type="ECO:0000259" key="1">
    <source>
        <dbReference type="PROSITE" id="PS50225"/>
    </source>
</evidence>
<dbReference type="OMA" id="SKLYHYG"/>
<reference evidence="3 4" key="1">
    <citation type="submission" date="2025-04" db="UniProtKB">
        <authorList>
            <consortium name="RefSeq"/>
        </authorList>
    </citation>
    <scope>IDENTIFICATION</scope>
</reference>
<protein>
    <submittedName>
        <fullName evidence="3 4">Ankyrin repeat domain-containing protein 9-like</fullName>
    </submittedName>
</protein>
<evidence type="ECO:0000313" key="3">
    <source>
        <dbReference type="RefSeq" id="XP_022103823.1"/>
    </source>
</evidence>
<dbReference type="InterPro" id="IPR036036">
    <property type="entry name" value="SOCS_box-like_dom_sf"/>
</dbReference>
<dbReference type="KEGG" id="aplc:110986342"/>
<dbReference type="Pfam" id="PF07525">
    <property type="entry name" value="SOCS_box"/>
    <property type="match status" value="1"/>
</dbReference>
<dbReference type="PROSITE" id="PS50225">
    <property type="entry name" value="SOCS"/>
    <property type="match status" value="1"/>
</dbReference>
<dbReference type="RefSeq" id="XP_022103823.1">
    <property type="nucleotide sequence ID" value="XM_022248131.1"/>
</dbReference>
<organism evidence="2 4">
    <name type="scientific">Acanthaster planci</name>
    <name type="common">Crown-of-thorns starfish</name>
    <dbReference type="NCBI Taxonomy" id="133434"/>
    <lineage>
        <taxon>Eukaryota</taxon>
        <taxon>Metazoa</taxon>
        <taxon>Echinodermata</taxon>
        <taxon>Eleutherozoa</taxon>
        <taxon>Asterozoa</taxon>
        <taxon>Asteroidea</taxon>
        <taxon>Valvatacea</taxon>
        <taxon>Valvatida</taxon>
        <taxon>Acanthasteridae</taxon>
        <taxon>Acanthaster</taxon>
    </lineage>
</organism>
<feature type="domain" description="SOCS box" evidence="1">
    <location>
        <begin position="278"/>
        <end position="329"/>
    </location>
</feature>
<proteinExistence type="predicted"/>
<dbReference type="InterPro" id="IPR002110">
    <property type="entry name" value="Ankyrin_rpt"/>
</dbReference>
<dbReference type="Proteomes" id="UP000694845">
    <property type="component" value="Unplaced"/>
</dbReference>
<dbReference type="GeneID" id="110986342"/>
<dbReference type="GO" id="GO:0035556">
    <property type="term" value="P:intracellular signal transduction"/>
    <property type="evidence" value="ECO:0007669"/>
    <property type="project" value="InterPro"/>
</dbReference>
<accession>A0A8B7ZDT7</accession>